<feature type="disulfide bond" evidence="2">
    <location>
        <begin position="31"/>
        <end position="57"/>
    </location>
</feature>
<accession>A0A288DKP7</accession>
<evidence type="ECO:0000313" key="1">
    <source>
        <dbReference type="EMBL" id="AHB41064.1"/>
    </source>
</evidence>
<name>A0ACD6B8Q1_9BACT</name>
<keyword evidence="1" id="KW-0413">Isomerase</keyword>
<sequence>MKYLIGANFKMYKSHKDLQEYFDQFVNNYACFVNIDLMIAPMTVCLGTASEMTKDSCVHLGAQNMHYEDQGAYTGETSPLILKELGAEYVIIGHSERRQYFGETNQMINKKLKSALQHGIRPILCIGENLEQKELGISKETLKIQLREALQGIDTLDQIDVAYEPVRAIGTGKSATPEEVQDIHEYIRSVLGNEKSRIIYGGSVNDTNADILIAQPAVNGFLIGSASLDPQKFLKILDVVSKKNK</sequence>
<evidence type="ECO:0007829" key="2">
    <source>
        <dbReference type="PDB" id="7RGC"/>
    </source>
</evidence>
<reference evidence="1" key="1">
    <citation type="submission" date="2013-11" db="EMBL/GenBank/DDBJ databases">
        <title>Small genomes and sparse metabolisms of sediment-associated bacteria from four candidate phyla.</title>
        <authorList>
            <person name="Kantor R.S."/>
            <person name="Wrighton K.C."/>
            <person name="Handley K.M."/>
            <person name="Sharon I."/>
            <person name="Hug L.A."/>
            <person name="Castelle C.J."/>
            <person name="Thomas B.C."/>
            <person name="Banfield J.F."/>
        </authorList>
    </citation>
    <scope>NUCLEOTIDE SEQUENCE</scope>
    <source>
        <strain evidence="1">RAAC1_SR1_1</strain>
    </source>
</reference>
<accession>A0ACD6B8Q1</accession>
<protein>
    <submittedName>
        <fullName evidence="1">Triosephosphate isomerase</fullName>
    </submittedName>
</protein>
<dbReference type="PDB" id="7RGC">
    <property type="method" value="X-ray"/>
    <property type="resolution" value="2.09 A"/>
    <property type="chains" value="A/B=1-245"/>
</dbReference>
<organism evidence="1">
    <name type="scientific">candidate division SR1 bacterium RAAC1_SR1_1</name>
    <dbReference type="NCBI Taxonomy" id="1394709"/>
    <lineage>
        <taxon>Bacteria</taxon>
        <taxon>Candidatus Absconditibacteriota</taxon>
    </lineage>
</organism>
<keyword evidence="2" id="KW-0002">3D-structure</keyword>
<gene>
    <name evidence="1" type="ORF">P148_SR1C00001G0257</name>
</gene>
<proteinExistence type="evidence at protein level"/>
<reference evidence="2" key="2">
    <citation type="submission" date="2021-07" db="PDB data bank">
        <title>Structure of Sr1TPI - Candidatus Absconditabacteria bacterium triosephoshate isomerase.</title>
        <authorList>
            <person name="Vickers C.J."/>
            <person name="Fraga D."/>
            <person name="Compton J."/>
            <person name="Patrick W.M."/>
        </authorList>
    </citation>
    <scope>X-RAY CRYSTALLOGRAPHY (2.09 ANGSTROMS) OF 1-245</scope>
    <scope>DISULFIDE BONDS</scope>
</reference>
<dbReference type="EMBL" id="CP006913">
    <property type="protein sequence ID" value="AHB41064.1"/>
    <property type="molecule type" value="Genomic_DNA"/>
</dbReference>